<dbReference type="Pfam" id="PF07847">
    <property type="entry name" value="PCO_ADO"/>
    <property type="match status" value="1"/>
</dbReference>
<evidence type="ECO:0000256" key="3">
    <source>
        <dbReference type="ARBA" id="ARBA00023004"/>
    </source>
</evidence>
<dbReference type="GO" id="GO:0005739">
    <property type="term" value="C:mitochondrion"/>
    <property type="evidence" value="ECO:0007669"/>
    <property type="project" value="TreeGrafter"/>
</dbReference>
<dbReference type="PANTHER" id="PTHR22966:SF61">
    <property type="entry name" value="2-AMINOETHANETHIOL DIOXYGENASE"/>
    <property type="match status" value="1"/>
</dbReference>
<dbReference type="Proteomes" id="UP000035642">
    <property type="component" value="Unassembled WGS sequence"/>
</dbReference>
<name>A0A0K0CTI0_ANGCA</name>
<dbReference type="AlphaFoldDB" id="A0A0K0CTI0"/>
<evidence type="ECO:0000256" key="1">
    <source>
        <dbReference type="ARBA" id="ARBA00022723"/>
    </source>
</evidence>
<reference evidence="5" key="2">
    <citation type="submission" date="2017-02" db="UniProtKB">
        <authorList>
            <consortium name="WormBaseParasite"/>
        </authorList>
    </citation>
    <scope>IDENTIFICATION</scope>
</reference>
<dbReference type="STRING" id="6313.A0A0K0CTI0"/>
<dbReference type="InterPro" id="IPR014710">
    <property type="entry name" value="RmlC-like_jellyroll"/>
</dbReference>
<evidence type="ECO:0000256" key="2">
    <source>
        <dbReference type="ARBA" id="ARBA00023002"/>
    </source>
</evidence>
<dbReference type="SUPFAM" id="SSF51182">
    <property type="entry name" value="RmlC-like cupins"/>
    <property type="match status" value="1"/>
</dbReference>
<keyword evidence="1" id="KW-0479">Metal-binding</keyword>
<proteinExistence type="predicted"/>
<dbReference type="WBParaSite" id="ACAC_0000039101-mRNA-1">
    <property type="protein sequence ID" value="ACAC_0000039101-mRNA-1"/>
    <property type="gene ID" value="ACAC_0000039101"/>
</dbReference>
<reference evidence="4" key="1">
    <citation type="submission" date="2012-09" db="EMBL/GenBank/DDBJ databases">
        <authorList>
            <person name="Martin A.A."/>
        </authorList>
    </citation>
    <scope>NUCLEOTIDE SEQUENCE</scope>
</reference>
<sequence>MLIRLEEILSPVLYGLLYDSPTVHASVFGFSRSGEVIPLHDHPTMHGFVTVLRGALKVHLRKSLAIRDYMIVISESHNSYFQGNIHEITALESGSFFFDVLFPGYGDSIPCTYFQAPDVCLLVYICIYIHIYSLIYQLSLHRSLEVFVGFSSEHKVRISPHYCHE</sequence>
<dbReference type="Gene3D" id="2.60.120.10">
    <property type="entry name" value="Jelly Rolls"/>
    <property type="match status" value="1"/>
</dbReference>
<keyword evidence="4" id="KW-1185">Reference proteome</keyword>
<evidence type="ECO:0000313" key="5">
    <source>
        <dbReference type="WBParaSite" id="ACAC_0000039101-mRNA-1"/>
    </source>
</evidence>
<dbReference type="InterPro" id="IPR012864">
    <property type="entry name" value="PCO/ADO"/>
</dbReference>
<evidence type="ECO:0000313" key="4">
    <source>
        <dbReference type="Proteomes" id="UP000035642"/>
    </source>
</evidence>
<dbReference type="InterPro" id="IPR011051">
    <property type="entry name" value="RmlC_Cupin_sf"/>
</dbReference>
<organism evidence="4 5">
    <name type="scientific">Angiostrongylus cantonensis</name>
    <name type="common">Rat lungworm</name>
    <dbReference type="NCBI Taxonomy" id="6313"/>
    <lineage>
        <taxon>Eukaryota</taxon>
        <taxon>Metazoa</taxon>
        <taxon>Ecdysozoa</taxon>
        <taxon>Nematoda</taxon>
        <taxon>Chromadorea</taxon>
        <taxon>Rhabditida</taxon>
        <taxon>Rhabditina</taxon>
        <taxon>Rhabditomorpha</taxon>
        <taxon>Strongyloidea</taxon>
        <taxon>Metastrongylidae</taxon>
        <taxon>Angiostrongylus</taxon>
    </lineage>
</organism>
<protein>
    <submittedName>
        <fullName evidence="5">Auxin-binding protein</fullName>
    </submittedName>
</protein>
<dbReference type="GO" id="GO:0016702">
    <property type="term" value="F:oxidoreductase activity, acting on single donors with incorporation of molecular oxygen, incorporation of two atoms of oxygen"/>
    <property type="evidence" value="ECO:0007669"/>
    <property type="project" value="InterPro"/>
</dbReference>
<dbReference type="GO" id="GO:0046872">
    <property type="term" value="F:metal ion binding"/>
    <property type="evidence" value="ECO:0007669"/>
    <property type="project" value="UniProtKB-KW"/>
</dbReference>
<dbReference type="PANTHER" id="PTHR22966">
    <property type="entry name" value="2-AMINOETHANETHIOL DIOXYGENASE"/>
    <property type="match status" value="1"/>
</dbReference>
<accession>A0A0K0CTI0</accession>
<keyword evidence="2" id="KW-0560">Oxidoreductase</keyword>
<keyword evidence="3" id="KW-0408">Iron</keyword>